<dbReference type="PANTHER" id="PTHR43133">
    <property type="entry name" value="RNA POLYMERASE ECF-TYPE SIGMA FACTO"/>
    <property type="match status" value="1"/>
</dbReference>
<evidence type="ECO:0000313" key="8">
    <source>
        <dbReference type="Proteomes" id="UP000198757"/>
    </source>
</evidence>
<reference evidence="8" key="1">
    <citation type="submission" date="2016-10" db="EMBL/GenBank/DDBJ databases">
        <authorList>
            <person name="Varghese N."/>
            <person name="Submissions S."/>
        </authorList>
    </citation>
    <scope>NUCLEOTIDE SEQUENCE [LARGE SCALE GENOMIC DNA]</scope>
    <source>
        <strain evidence="8">DSM 25811 / CCM 8410 / LMG 26954 / E90</strain>
    </source>
</reference>
<dbReference type="PANTHER" id="PTHR43133:SF46">
    <property type="entry name" value="RNA POLYMERASE SIGMA-70 FACTOR ECF SUBFAMILY"/>
    <property type="match status" value="1"/>
</dbReference>
<dbReference type="InterPro" id="IPR036388">
    <property type="entry name" value="WH-like_DNA-bd_sf"/>
</dbReference>
<dbReference type="NCBIfam" id="TIGR02937">
    <property type="entry name" value="sigma70-ECF"/>
    <property type="match status" value="1"/>
</dbReference>
<dbReference type="CDD" id="cd06171">
    <property type="entry name" value="Sigma70_r4"/>
    <property type="match status" value="1"/>
</dbReference>
<dbReference type="GO" id="GO:0006352">
    <property type="term" value="P:DNA-templated transcription initiation"/>
    <property type="evidence" value="ECO:0007669"/>
    <property type="project" value="InterPro"/>
</dbReference>
<dbReference type="InterPro" id="IPR013249">
    <property type="entry name" value="RNA_pol_sigma70_r4_t2"/>
</dbReference>
<dbReference type="InterPro" id="IPR013324">
    <property type="entry name" value="RNA_pol_sigma_r3/r4-like"/>
</dbReference>
<feature type="domain" description="RNA polymerase sigma-70 region 2" evidence="5">
    <location>
        <begin position="61"/>
        <end position="124"/>
    </location>
</feature>
<keyword evidence="2" id="KW-0805">Transcription regulation</keyword>
<feature type="domain" description="RNA polymerase sigma factor 70 region 4 type 2" evidence="6">
    <location>
        <begin position="156"/>
        <end position="207"/>
    </location>
</feature>
<sequence>MKRIFIFQYHFYFCRRINIVYVYPRIFFVSKFHFASLDFESILYRISESDEAAFGELFGKFFPGMLSYATSFLKDQQLAEEVVEDVFVKFWENRKTAREIRKVPFYLYRAVRYASIDAMERNKKFKSLSFEEIGEAFTFSYLPQANSLINKENCLKISDAISQLPARCRLIFRLVKEEGMKYKEVAQLLDLSEKTVENQMNIAIKKLVDTLKTDFPEFSAYFFPRKN</sequence>
<dbReference type="Gene3D" id="1.10.1740.10">
    <property type="match status" value="1"/>
</dbReference>
<dbReference type="GO" id="GO:0003677">
    <property type="term" value="F:DNA binding"/>
    <property type="evidence" value="ECO:0007669"/>
    <property type="project" value="InterPro"/>
</dbReference>
<dbReference type="EMBL" id="FMZO01000005">
    <property type="protein sequence ID" value="SDD03536.1"/>
    <property type="molecule type" value="Genomic_DNA"/>
</dbReference>
<keyword evidence="3" id="KW-0731">Sigma factor</keyword>
<dbReference type="InterPro" id="IPR039425">
    <property type="entry name" value="RNA_pol_sigma-70-like"/>
</dbReference>
<dbReference type="GO" id="GO:0016987">
    <property type="term" value="F:sigma factor activity"/>
    <property type="evidence" value="ECO:0007669"/>
    <property type="project" value="UniProtKB-KW"/>
</dbReference>
<dbReference type="Proteomes" id="UP000198757">
    <property type="component" value="Unassembled WGS sequence"/>
</dbReference>
<dbReference type="Pfam" id="PF04542">
    <property type="entry name" value="Sigma70_r2"/>
    <property type="match status" value="1"/>
</dbReference>
<name>A0A1G6RHY8_NIADE</name>
<keyword evidence="8" id="KW-1185">Reference proteome</keyword>
<dbReference type="SUPFAM" id="SSF88659">
    <property type="entry name" value="Sigma3 and sigma4 domains of RNA polymerase sigma factors"/>
    <property type="match status" value="1"/>
</dbReference>
<dbReference type="NCBIfam" id="TIGR02985">
    <property type="entry name" value="Sig70_bacteroi1"/>
    <property type="match status" value="1"/>
</dbReference>
<dbReference type="STRING" id="1285928.SAMN04487894_105270"/>
<evidence type="ECO:0000256" key="4">
    <source>
        <dbReference type="ARBA" id="ARBA00023163"/>
    </source>
</evidence>
<evidence type="ECO:0000256" key="2">
    <source>
        <dbReference type="ARBA" id="ARBA00023015"/>
    </source>
</evidence>
<evidence type="ECO:0000256" key="3">
    <source>
        <dbReference type="ARBA" id="ARBA00023082"/>
    </source>
</evidence>
<dbReference type="InterPro" id="IPR007627">
    <property type="entry name" value="RNA_pol_sigma70_r2"/>
</dbReference>
<proteinExistence type="inferred from homology"/>
<evidence type="ECO:0000313" key="7">
    <source>
        <dbReference type="EMBL" id="SDD03536.1"/>
    </source>
</evidence>
<dbReference type="Gene3D" id="1.10.10.10">
    <property type="entry name" value="Winged helix-like DNA-binding domain superfamily/Winged helix DNA-binding domain"/>
    <property type="match status" value="1"/>
</dbReference>
<dbReference type="SUPFAM" id="SSF88946">
    <property type="entry name" value="Sigma2 domain of RNA polymerase sigma factors"/>
    <property type="match status" value="1"/>
</dbReference>
<dbReference type="InterPro" id="IPR014327">
    <property type="entry name" value="RNA_pol_sigma70_bacteroid"/>
</dbReference>
<evidence type="ECO:0000256" key="1">
    <source>
        <dbReference type="ARBA" id="ARBA00010641"/>
    </source>
</evidence>
<evidence type="ECO:0000259" key="5">
    <source>
        <dbReference type="Pfam" id="PF04542"/>
    </source>
</evidence>
<comment type="similarity">
    <text evidence="1">Belongs to the sigma-70 factor family. ECF subfamily.</text>
</comment>
<evidence type="ECO:0000259" key="6">
    <source>
        <dbReference type="Pfam" id="PF08281"/>
    </source>
</evidence>
<dbReference type="InterPro" id="IPR014284">
    <property type="entry name" value="RNA_pol_sigma-70_dom"/>
</dbReference>
<dbReference type="OrthoDB" id="659361at2"/>
<organism evidence="7 8">
    <name type="scientific">Niabella drilacis (strain DSM 25811 / CCM 8410 / CCUG 62505 / LMG 26954 / E90)</name>
    <dbReference type="NCBI Taxonomy" id="1285928"/>
    <lineage>
        <taxon>Bacteria</taxon>
        <taxon>Pseudomonadati</taxon>
        <taxon>Bacteroidota</taxon>
        <taxon>Chitinophagia</taxon>
        <taxon>Chitinophagales</taxon>
        <taxon>Chitinophagaceae</taxon>
        <taxon>Niabella</taxon>
    </lineage>
</organism>
<protein>
    <submittedName>
        <fullName evidence="7">RNA polymerase sigma-70 factor, ECF subfamily</fullName>
    </submittedName>
</protein>
<gene>
    <name evidence="7" type="ORF">SAMN04487894_105270</name>
</gene>
<accession>A0A1G6RHY8</accession>
<dbReference type="Pfam" id="PF08281">
    <property type="entry name" value="Sigma70_r4_2"/>
    <property type="match status" value="1"/>
</dbReference>
<dbReference type="AlphaFoldDB" id="A0A1G6RHY8"/>
<keyword evidence="4" id="KW-0804">Transcription</keyword>
<dbReference type="InterPro" id="IPR013325">
    <property type="entry name" value="RNA_pol_sigma_r2"/>
</dbReference>